<dbReference type="GO" id="GO:0005524">
    <property type="term" value="F:ATP binding"/>
    <property type="evidence" value="ECO:0007669"/>
    <property type="project" value="UniProtKB-KW"/>
</dbReference>
<reference evidence="9 10" key="1">
    <citation type="submission" date="2019-03" db="EMBL/GenBank/DDBJ databases">
        <title>Sequencing the genomes of 1000 actinobacteria strains.</title>
        <authorList>
            <person name="Klenk H.-P."/>
        </authorList>
    </citation>
    <scope>NUCLEOTIDE SEQUENCE [LARGE SCALE GENOMIC DNA]</scope>
    <source>
        <strain evidence="9 10">DSM 43805</strain>
    </source>
</reference>
<dbReference type="InterPro" id="IPR045851">
    <property type="entry name" value="AMP-bd_C_sf"/>
</dbReference>
<feature type="domain" description="Acetyl-coenzyme A synthetase N-terminal" evidence="8">
    <location>
        <begin position="98"/>
        <end position="152"/>
    </location>
</feature>
<feature type="domain" description="AMP-binding enzyme C-terminal" evidence="7">
    <location>
        <begin position="605"/>
        <end position="677"/>
    </location>
</feature>
<dbReference type="InterPro" id="IPR042099">
    <property type="entry name" value="ANL_N_sf"/>
</dbReference>
<evidence type="ECO:0000256" key="5">
    <source>
        <dbReference type="SAM" id="MobiDB-lite"/>
    </source>
</evidence>
<sequence length="721" mass="76839">MPRHPDPPAATPRPAESADAARPTLSELDRAQRDDAAQPTVSQPAVPRPDAVQAEGGPDLRSAGWWPDPVAVRETRIVRFAQWLNDHGRAAFADVTDYRELHAWSVASPGDFWGAVADFFAVDWTTRPGGTLARRTMPGAVWFPGGTLNVGHHLLRAGAADQDAVVLVGEDGERTSLTYAQLRAQSAAVAGHLRALGVEPGDRVAAYLPNCVEGVVAFVATALVGAVWAQTGLDYAAHSAAERMAQLSPRVLFAGTGYRFGGRVHDRRAEARKLRDLLPGLRHTITIETAGKRSGPGAGTSSGSGDGGAAGESSWTDAVGAEPVRESLSVPFDHPLWVLFTSGTTGRPKGIVHGHGGILLEQLVSPGLHMDLRADDTFFWYTTPNWMMWNAQVCGLLHGATTMLYDGKPTWPGPDALWRIVANEGVTVFGTSPGYLEASQRAELRPDVPSLRLTGVTGSVLPAGANAWFRERVSDRVQLGSMSGGTDICGIFVAGAPTTPVYDGEISGPALGAAVEVWDDEGKPAPAGTPGEMVITEPMPSMPLRFWDDPGDVRLRETYFGAFPGVWRHGDLIERTGRGTYVIHGRSDATINRHGVRLGSAEIYAAIGDLPDVADALVVGVEEADGGYWMPLFVAPTGDAAGLADRVRRLIAERASPRHVPDDVIVVSRLPHTRTGKRLEVPVKRILQGADPLRAIDRGAVDDAGALDLVIAAARERRGSR</sequence>
<dbReference type="GO" id="GO:0030729">
    <property type="term" value="F:acetoacetate-CoA ligase activity"/>
    <property type="evidence" value="ECO:0007669"/>
    <property type="project" value="InterPro"/>
</dbReference>
<dbReference type="NCBIfam" id="NF002937">
    <property type="entry name" value="PRK03584.1"/>
    <property type="match status" value="1"/>
</dbReference>
<keyword evidence="3" id="KW-0547">Nucleotide-binding</keyword>
<comment type="caution">
    <text evidence="9">The sequence shown here is derived from an EMBL/GenBank/DDBJ whole genome shotgun (WGS) entry which is preliminary data.</text>
</comment>
<feature type="compositionally biased region" description="Basic and acidic residues" evidence="5">
    <location>
        <begin position="27"/>
        <end position="36"/>
    </location>
</feature>
<comment type="similarity">
    <text evidence="1">Belongs to the ATP-dependent AMP-binding enzyme family.</text>
</comment>
<dbReference type="SUPFAM" id="SSF56801">
    <property type="entry name" value="Acetyl-CoA synthetase-like"/>
    <property type="match status" value="1"/>
</dbReference>
<dbReference type="Gene3D" id="3.40.50.12780">
    <property type="entry name" value="N-terminal domain of ligase-like"/>
    <property type="match status" value="1"/>
</dbReference>
<dbReference type="InterPro" id="IPR005914">
    <property type="entry name" value="Acac_CoA_synth"/>
</dbReference>
<keyword evidence="4" id="KW-0067">ATP-binding</keyword>
<organism evidence="9 10">
    <name type="scientific">Paractinoplanes brasiliensis</name>
    <dbReference type="NCBI Taxonomy" id="52695"/>
    <lineage>
        <taxon>Bacteria</taxon>
        <taxon>Bacillati</taxon>
        <taxon>Actinomycetota</taxon>
        <taxon>Actinomycetes</taxon>
        <taxon>Micromonosporales</taxon>
        <taxon>Micromonosporaceae</taxon>
        <taxon>Paractinoplanes</taxon>
    </lineage>
</organism>
<dbReference type="PANTHER" id="PTHR42921">
    <property type="entry name" value="ACETOACETYL-COA SYNTHETASE"/>
    <property type="match status" value="1"/>
</dbReference>
<feature type="region of interest" description="Disordered" evidence="5">
    <location>
        <begin position="1"/>
        <end position="66"/>
    </location>
</feature>
<name>A0A4V3C6A3_9ACTN</name>
<dbReference type="Gene3D" id="3.30.300.30">
    <property type="match status" value="1"/>
</dbReference>
<dbReference type="EMBL" id="SNWR01000002">
    <property type="protein sequence ID" value="TDO32988.1"/>
    <property type="molecule type" value="Genomic_DNA"/>
</dbReference>
<evidence type="ECO:0000256" key="2">
    <source>
        <dbReference type="ARBA" id="ARBA00022598"/>
    </source>
</evidence>
<evidence type="ECO:0000313" key="9">
    <source>
        <dbReference type="EMBL" id="TDO32988.1"/>
    </source>
</evidence>
<dbReference type="Pfam" id="PF16177">
    <property type="entry name" value="ACAS_N"/>
    <property type="match status" value="1"/>
</dbReference>
<dbReference type="InterPro" id="IPR020845">
    <property type="entry name" value="AMP-binding_CS"/>
</dbReference>
<dbReference type="InterPro" id="IPR025110">
    <property type="entry name" value="AMP-bd_C"/>
</dbReference>
<proteinExistence type="inferred from homology"/>
<dbReference type="PROSITE" id="PS00455">
    <property type="entry name" value="AMP_BINDING"/>
    <property type="match status" value="1"/>
</dbReference>
<accession>A0A4V3C6A3</accession>
<dbReference type="Pfam" id="PF13193">
    <property type="entry name" value="AMP-binding_C"/>
    <property type="match status" value="1"/>
</dbReference>
<keyword evidence="2" id="KW-0436">Ligase</keyword>
<evidence type="ECO:0000256" key="1">
    <source>
        <dbReference type="ARBA" id="ARBA00006432"/>
    </source>
</evidence>
<keyword evidence="10" id="KW-1185">Reference proteome</keyword>
<protein>
    <submittedName>
        <fullName evidence="9">Acetoacetyl-CoA synthetase</fullName>
    </submittedName>
</protein>
<evidence type="ECO:0000256" key="3">
    <source>
        <dbReference type="ARBA" id="ARBA00022741"/>
    </source>
</evidence>
<dbReference type="NCBIfam" id="TIGR01217">
    <property type="entry name" value="ac_ac_CoA_syn"/>
    <property type="match status" value="1"/>
</dbReference>
<evidence type="ECO:0000259" key="7">
    <source>
        <dbReference type="Pfam" id="PF13193"/>
    </source>
</evidence>
<dbReference type="InterPro" id="IPR032387">
    <property type="entry name" value="ACAS_N"/>
</dbReference>
<evidence type="ECO:0000259" key="6">
    <source>
        <dbReference type="Pfam" id="PF00501"/>
    </source>
</evidence>
<dbReference type="Pfam" id="PF00501">
    <property type="entry name" value="AMP-binding"/>
    <property type="match status" value="1"/>
</dbReference>
<dbReference type="PANTHER" id="PTHR42921:SF1">
    <property type="entry name" value="ACETOACETYL-COA SYNTHETASE"/>
    <property type="match status" value="1"/>
</dbReference>
<evidence type="ECO:0000256" key="4">
    <source>
        <dbReference type="ARBA" id="ARBA00022840"/>
    </source>
</evidence>
<feature type="region of interest" description="Disordered" evidence="5">
    <location>
        <begin position="288"/>
        <end position="316"/>
    </location>
</feature>
<evidence type="ECO:0000313" key="10">
    <source>
        <dbReference type="Proteomes" id="UP000294901"/>
    </source>
</evidence>
<dbReference type="InterPro" id="IPR000873">
    <property type="entry name" value="AMP-dep_synth/lig_dom"/>
</dbReference>
<feature type="compositionally biased region" description="Gly residues" evidence="5">
    <location>
        <begin position="294"/>
        <end position="310"/>
    </location>
</feature>
<feature type="domain" description="AMP-dependent synthetase/ligase" evidence="6">
    <location>
        <begin position="159"/>
        <end position="538"/>
    </location>
</feature>
<dbReference type="AlphaFoldDB" id="A0A4V3C6A3"/>
<dbReference type="GO" id="GO:0006629">
    <property type="term" value="P:lipid metabolic process"/>
    <property type="evidence" value="ECO:0007669"/>
    <property type="project" value="InterPro"/>
</dbReference>
<dbReference type="RefSeq" id="WP_203720630.1">
    <property type="nucleotide sequence ID" value="NZ_BOMD01000048.1"/>
</dbReference>
<evidence type="ECO:0000259" key="8">
    <source>
        <dbReference type="Pfam" id="PF16177"/>
    </source>
</evidence>
<gene>
    <name evidence="9" type="ORF">C8E87_8468</name>
</gene>
<dbReference type="Proteomes" id="UP000294901">
    <property type="component" value="Unassembled WGS sequence"/>
</dbReference>